<comment type="similarity">
    <text evidence="1">Belongs to the RlmJ family.</text>
</comment>
<dbReference type="InterPro" id="IPR007473">
    <property type="entry name" value="RlmJ"/>
</dbReference>
<feature type="binding site" evidence="1">
    <location>
        <begin position="154"/>
        <end position="155"/>
    </location>
    <ligand>
        <name>S-adenosyl-L-methionine</name>
        <dbReference type="ChEBI" id="CHEBI:59789"/>
    </ligand>
</feature>
<comment type="catalytic activity">
    <reaction evidence="1">
        <text>adenosine(2030) in 23S rRNA + S-adenosyl-L-methionine = N(6)-methyladenosine(2030) in 23S rRNA + S-adenosyl-L-homocysteine + H(+)</text>
        <dbReference type="Rhea" id="RHEA:43736"/>
        <dbReference type="Rhea" id="RHEA-COMP:10668"/>
        <dbReference type="Rhea" id="RHEA-COMP:10669"/>
        <dbReference type="ChEBI" id="CHEBI:15378"/>
        <dbReference type="ChEBI" id="CHEBI:57856"/>
        <dbReference type="ChEBI" id="CHEBI:59789"/>
        <dbReference type="ChEBI" id="CHEBI:74411"/>
        <dbReference type="ChEBI" id="CHEBI:74449"/>
        <dbReference type="EC" id="2.1.1.266"/>
    </reaction>
</comment>
<feature type="binding site" evidence="1">
    <location>
        <position position="178"/>
    </location>
    <ligand>
        <name>S-adenosyl-L-methionine</name>
        <dbReference type="ChEBI" id="CHEBI:59789"/>
    </ligand>
</feature>
<keyword evidence="1" id="KW-0489">Methyltransferase</keyword>
<comment type="subunit">
    <text evidence="1">Monomer.</text>
</comment>
<accession>A0ABU2ZNY9</accession>
<dbReference type="Pfam" id="PF04378">
    <property type="entry name" value="RsmJ"/>
    <property type="match status" value="1"/>
</dbReference>
<evidence type="ECO:0000313" key="3">
    <source>
        <dbReference type="Proteomes" id="UP001253545"/>
    </source>
</evidence>
<evidence type="ECO:0000256" key="1">
    <source>
        <dbReference type="HAMAP-Rule" id="MF_00934"/>
    </source>
</evidence>
<feature type="binding site" evidence="1">
    <location>
        <position position="42"/>
    </location>
    <ligand>
        <name>S-adenosyl-L-methionine</name>
        <dbReference type="ChEBI" id="CHEBI:59789"/>
    </ligand>
</feature>
<dbReference type="HAMAP" id="MF_00934">
    <property type="entry name" value="23SrRNA_methyltr_J"/>
    <property type="match status" value="1"/>
</dbReference>
<name>A0ABU2ZNY9_9ALTE</name>
<feature type="active site" description="Proton acceptor" evidence="1">
    <location>
        <position position="178"/>
    </location>
</feature>
<feature type="binding site" evidence="1">
    <location>
        <position position="130"/>
    </location>
    <ligand>
        <name>S-adenosyl-L-methionine</name>
        <dbReference type="ChEBI" id="CHEBI:59789"/>
    </ligand>
</feature>
<dbReference type="SUPFAM" id="SSF53335">
    <property type="entry name" value="S-adenosyl-L-methionine-dependent methyltransferases"/>
    <property type="match status" value="1"/>
</dbReference>
<proteinExistence type="inferred from homology"/>
<dbReference type="Proteomes" id="UP001253545">
    <property type="component" value="Unassembled WGS sequence"/>
</dbReference>
<feature type="binding site" evidence="1">
    <location>
        <position position="112"/>
    </location>
    <ligand>
        <name>S-adenosyl-L-methionine</name>
        <dbReference type="ChEBI" id="CHEBI:59789"/>
    </ligand>
</feature>
<keyword evidence="1" id="KW-0808">Transferase</keyword>
<keyword evidence="1" id="KW-0694">RNA-binding</keyword>
<sequence>MLSYQHQFHAGNHADVFKHLCLIALINKFKQKSRPFFFADSHAGEGEYLLNTNEDNRFDEAFARHLDFSLKNTQSNTQNEFTMLNNSVFNDYEHLLNDYSTQQGNNPVYPGSSVILKDLCCAGNSIHVNELHNDAYKKLKRRMRGSGIHVHQRDAYEFINALLPPKAPQPMRGGILIDPPYEDSYEYDNVYEVVNNTIKKWPIGIFAIWYPLLSEHRKDKRSGQLLRNPKSGLSEKMVERIAGLQMNGLIDCRFIWQDKRDFNGMYGSGIALINPPWQIEEVLTEVLSFLNAQLPESNQGYSELNTLLRSA</sequence>
<gene>
    <name evidence="1 2" type="primary">rlmJ</name>
    <name evidence="2" type="ORF">RM552_05765</name>
</gene>
<dbReference type="EC" id="2.1.1.266" evidence="1"/>
<dbReference type="RefSeq" id="WP_311367818.1">
    <property type="nucleotide sequence ID" value="NZ_JAVRHX010000001.1"/>
</dbReference>
<reference evidence="2 3" key="1">
    <citation type="submission" date="2023-09" db="EMBL/GenBank/DDBJ databases">
        <authorList>
            <person name="Rey-Velasco X."/>
        </authorList>
    </citation>
    <scope>NUCLEOTIDE SEQUENCE [LARGE SCALE GENOMIC DNA]</scope>
    <source>
        <strain evidence="2 3">P117</strain>
    </source>
</reference>
<keyword evidence="1" id="KW-0698">rRNA processing</keyword>
<dbReference type="PANTHER" id="PTHR37426">
    <property type="entry name" value="RIBOSOMAL RNA LARGE SUBUNIT METHYLTRANSFERASE J"/>
    <property type="match status" value="1"/>
</dbReference>
<comment type="caution">
    <text evidence="2">The sequence shown here is derived from an EMBL/GenBank/DDBJ whole genome shotgun (WGS) entry which is preliminary data.</text>
</comment>
<comment type="function">
    <text evidence="1">Specifically methylates the adenine in position 2030 of 23S rRNA.</text>
</comment>
<dbReference type="InterPro" id="IPR029063">
    <property type="entry name" value="SAM-dependent_MTases_sf"/>
</dbReference>
<feature type="binding site" evidence="1">
    <location>
        <position position="19"/>
    </location>
    <ligand>
        <name>S-adenosyl-L-methionine</name>
        <dbReference type="ChEBI" id="CHEBI:59789"/>
    </ligand>
</feature>
<keyword evidence="3" id="KW-1185">Reference proteome</keyword>
<protein>
    <recommendedName>
        <fullName evidence="1">Ribosomal RNA large subunit methyltransferase J</fullName>
        <ecNumber evidence="1">2.1.1.266</ecNumber>
    </recommendedName>
    <alternativeName>
        <fullName evidence="1">23S rRNA (adenine(2030)-N6)-methyltransferase</fullName>
    </alternativeName>
    <alternativeName>
        <fullName evidence="1">23S rRNA m6A2030 methyltransferase</fullName>
    </alternativeName>
</protein>
<feature type="site" description="Interaction with substrate rRNA" evidence="1">
    <location>
        <position position="4"/>
    </location>
</feature>
<evidence type="ECO:0000313" key="2">
    <source>
        <dbReference type="EMBL" id="MDT0594342.1"/>
    </source>
</evidence>
<dbReference type="PANTHER" id="PTHR37426:SF1">
    <property type="entry name" value="RIBOSOMAL RNA LARGE SUBUNIT METHYLTRANSFERASE J"/>
    <property type="match status" value="1"/>
</dbReference>
<keyword evidence="1" id="KW-0949">S-adenosyl-L-methionine</keyword>
<dbReference type="Gene3D" id="3.40.50.150">
    <property type="entry name" value="Vaccinia Virus protein VP39"/>
    <property type="match status" value="1"/>
</dbReference>
<dbReference type="EMBL" id="JAVRHX010000001">
    <property type="protein sequence ID" value="MDT0594342.1"/>
    <property type="molecule type" value="Genomic_DNA"/>
</dbReference>
<organism evidence="2 3">
    <name type="scientific">Glaciecola petra</name>
    <dbReference type="NCBI Taxonomy" id="3075602"/>
    <lineage>
        <taxon>Bacteria</taxon>
        <taxon>Pseudomonadati</taxon>
        <taxon>Pseudomonadota</taxon>
        <taxon>Gammaproteobacteria</taxon>
        <taxon>Alteromonadales</taxon>
        <taxon>Alteromonadaceae</taxon>
        <taxon>Glaciecola</taxon>
    </lineage>
</organism>